<name>A0A8J8NLK5_HALGN</name>
<dbReference type="EMBL" id="RRYP01012474">
    <property type="protein sequence ID" value="TNV77083.1"/>
    <property type="molecule type" value="Genomic_DNA"/>
</dbReference>
<sequence length="91" mass="11194">MDKGSIVDHIGSLFQKQILLRLIFSYFPRDLLVSKLYQISTSIRQFFIQYFRLHSRYVRFEIDDVPKNFYQNQIFHLYSHVRRIFHSHLQV</sequence>
<gene>
    <name evidence="1" type="ORF">FGO68_gene14473</name>
</gene>
<dbReference type="AlphaFoldDB" id="A0A8J8NLK5"/>
<proteinExistence type="predicted"/>
<evidence type="ECO:0000313" key="1">
    <source>
        <dbReference type="EMBL" id="TNV77083.1"/>
    </source>
</evidence>
<reference evidence="1" key="1">
    <citation type="submission" date="2019-06" db="EMBL/GenBank/DDBJ databases">
        <authorList>
            <person name="Zheng W."/>
        </authorList>
    </citation>
    <scope>NUCLEOTIDE SEQUENCE</scope>
    <source>
        <strain evidence="1">QDHG01</strain>
    </source>
</reference>
<comment type="caution">
    <text evidence="1">The sequence shown here is derived from an EMBL/GenBank/DDBJ whole genome shotgun (WGS) entry which is preliminary data.</text>
</comment>
<protein>
    <recommendedName>
        <fullName evidence="3">Maturase K</fullName>
    </recommendedName>
</protein>
<accession>A0A8J8NLK5</accession>
<organism evidence="1 2">
    <name type="scientific">Halteria grandinella</name>
    <dbReference type="NCBI Taxonomy" id="5974"/>
    <lineage>
        <taxon>Eukaryota</taxon>
        <taxon>Sar</taxon>
        <taxon>Alveolata</taxon>
        <taxon>Ciliophora</taxon>
        <taxon>Intramacronucleata</taxon>
        <taxon>Spirotrichea</taxon>
        <taxon>Stichotrichia</taxon>
        <taxon>Sporadotrichida</taxon>
        <taxon>Halteriidae</taxon>
        <taxon>Halteria</taxon>
    </lineage>
</organism>
<evidence type="ECO:0008006" key="3">
    <source>
        <dbReference type="Google" id="ProtNLM"/>
    </source>
</evidence>
<keyword evidence="2" id="KW-1185">Reference proteome</keyword>
<dbReference type="Proteomes" id="UP000785679">
    <property type="component" value="Unassembled WGS sequence"/>
</dbReference>
<evidence type="ECO:0000313" key="2">
    <source>
        <dbReference type="Proteomes" id="UP000785679"/>
    </source>
</evidence>